<keyword evidence="1" id="KW-0175">Coiled coil</keyword>
<dbReference type="InterPro" id="IPR013520">
    <property type="entry name" value="Ribonucl_H"/>
</dbReference>
<accession>A0ABY3TMD9</accession>
<keyword evidence="3" id="KW-0472">Membrane</keyword>
<evidence type="ECO:0000256" key="2">
    <source>
        <dbReference type="SAM" id="MobiDB-lite"/>
    </source>
</evidence>
<dbReference type="Gene3D" id="3.30.420.10">
    <property type="entry name" value="Ribonuclease H-like superfamily/Ribonuclease H"/>
    <property type="match status" value="1"/>
</dbReference>
<dbReference type="SUPFAM" id="SSF53098">
    <property type="entry name" value="Ribonuclease H-like"/>
    <property type="match status" value="1"/>
</dbReference>
<feature type="coiled-coil region" evidence="1">
    <location>
        <begin position="502"/>
        <end position="529"/>
    </location>
</feature>
<gene>
    <name evidence="5" type="ORF">MI149_20955</name>
</gene>
<keyword evidence="6" id="KW-1185">Reference proteome</keyword>
<organism evidence="5 6">
    <name type="scientific">Mycolicibacterium crocinum</name>
    <dbReference type="NCBI Taxonomy" id="388459"/>
    <lineage>
        <taxon>Bacteria</taxon>
        <taxon>Bacillati</taxon>
        <taxon>Actinomycetota</taxon>
        <taxon>Actinomycetes</taxon>
        <taxon>Mycobacteriales</taxon>
        <taxon>Mycobacteriaceae</taxon>
        <taxon>Mycolicibacterium</taxon>
    </lineage>
</organism>
<feature type="domain" description="Exonuclease" evidence="4">
    <location>
        <begin position="116"/>
        <end position="282"/>
    </location>
</feature>
<dbReference type="SMART" id="SM00479">
    <property type="entry name" value="EXOIII"/>
    <property type="match status" value="1"/>
</dbReference>
<evidence type="ECO:0000256" key="1">
    <source>
        <dbReference type="SAM" id="Coils"/>
    </source>
</evidence>
<keyword evidence="5" id="KW-0269">Exonuclease</keyword>
<name>A0ABY3TMD9_9MYCO</name>
<sequence>MKELIGVGAVLFAIALLIKYWWVVLIVGVIAGAAYLIVKYSTRTATTRRPPPSAPAVRPVVSRPSRPAQPSQQYGAPRFGEAPAAVSPSLGIARRQRIPRTTLTRHATGLGAGQAVFTAIDLETTGLDGDTDRIVEIGLVKFTADGHIIDEFATMVNNPGSTREARDVHQISDSDLDGAPNIADALREAFAFIAGTVLVAHNFEFEESFLTSAADRARLPLPPVVGLCTLQTSRRQLDGRAYSLTVMYKTATGEFPPNNHTALGDARAIRAILLWLLNAAPTPLNLTQHPPPTAPSSSQWECQMRCRPAAAGDSSVAALLASFPQSSRARAGDTGEVEKYLALLAECVEDGRLTYEESRSLTEQACRTRLTGTQLRDLHRQAWDVTFVDDKDADWVSLSPVRRREMYLLADALGLGDLAADLKAVMDSCVEPTPSPEARYLKGLRIGIVGDGQAMVELRQRAERYGAKLAINITKTVAWMATDTPDSTDAKHNSARKFGVPMVTSGQAAERLEEAIKDAELKAFERQREIDEYAARRNDYAAERDAYWRPTWRPRELDRDPEPEYFAY</sequence>
<dbReference type="PANTHER" id="PTHR30231:SF41">
    <property type="entry name" value="DNA POLYMERASE III SUBUNIT EPSILON"/>
    <property type="match status" value="1"/>
</dbReference>
<dbReference type="CDD" id="cd06127">
    <property type="entry name" value="DEDDh"/>
    <property type="match status" value="1"/>
</dbReference>
<keyword evidence="5" id="KW-0540">Nuclease</keyword>
<evidence type="ECO:0000259" key="4">
    <source>
        <dbReference type="SMART" id="SM00479"/>
    </source>
</evidence>
<keyword evidence="3" id="KW-1133">Transmembrane helix</keyword>
<dbReference type="EMBL" id="CP092362">
    <property type="protein sequence ID" value="ULN40140.1"/>
    <property type="molecule type" value="Genomic_DNA"/>
</dbReference>
<reference evidence="5" key="1">
    <citation type="submission" date="2022-08" db="EMBL/GenBank/DDBJ databases">
        <title>Whole genome sequencing of non-tuberculosis mycobacteria type-strains.</title>
        <authorList>
            <person name="Igarashi Y."/>
            <person name="Osugi A."/>
            <person name="Mitarai S."/>
        </authorList>
    </citation>
    <scope>NUCLEOTIDE SEQUENCE</scope>
    <source>
        <strain evidence="5">JCM 16369</strain>
    </source>
</reference>
<evidence type="ECO:0000313" key="6">
    <source>
        <dbReference type="Proteomes" id="UP001055337"/>
    </source>
</evidence>
<keyword evidence="5" id="KW-0378">Hydrolase</keyword>
<dbReference type="GO" id="GO:0004527">
    <property type="term" value="F:exonuclease activity"/>
    <property type="evidence" value="ECO:0007669"/>
    <property type="project" value="UniProtKB-KW"/>
</dbReference>
<dbReference type="Proteomes" id="UP001055337">
    <property type="component" value="Chromosome"/>
</dbReference>
<evidence type="ECO:0000313" key="5">
    <source>
        <dbReference type="EMBL" id="ULN40140.1"/>
    </source>
</evidence>
<feature type="compositionally biased region" description="Low complexity" evidence="2">
    <location>
        <begin position="55"/>
        <end position="73"/>
    </location>
</feature>
<protein>
    <submittedName>
        <fullName evidence="5">3'-5' exonuclease</fullName>
    </submittedName>
</protein>
<evidence type="ECO:0000256" key="3">
    <source>
        <dbReference type="SAM" id="Phobius"/>
    </source>
</evidence>
<dbReference type="InterPro" id="IPR012337">
    <property type="entry name" value="RNaseH-like_sf"/>
</dbReference>
<dbReference type="RefSeq" id="WP_240176976.1">
    <property type="nucleotide sequence ID" value="NZ_CP092362.2"/>
</dbReference>
<feature type="region of interest" description="Disordered" evidence="2">
    <location>
        <begin position="45"/>
        <end position="82"/>
    </location>
</feature>
<keyword evidence="3" id="KW-0812">Transmembrane</keyword>
<proteinExistence type="predicted"/>
<feature type="transmembrane region" description="Helical" evidence="3">
    <location>
        <begin position="20"/>
        <end position="38"/>
    </location>
</feature>
<dbReference type="PANTHER" id="PTHR30231">
    <property type="entry name" value="DNA POLYMERASE III SUBUNIT EPSILON"/>
    <property type="match status" value="1"/>
</dbReference>
<dbReference type="Pfam" id="PF00929">
    <property type="entry name" value="RNase_T"/>
    <property type="match status" value="1"/>
</dbReference>
<dbReference type="InterPro" id="IPR036397">
    <property type="entry name" value="RNaseH_sf"/>
</dbReference>